<dbReference type="Proteomes" id="UP001150581">
    <property type="component" value="Unassembled WGS sequence"/>
</dbReference>
<keyword evidence="2" id="KW-1185">Reference proteome</keyword>
<evidence type="ECO:0000313" key="1">
    <source>
        <dbReference type="EMBL" id="KAJ1901884.1"/>
    </source>
</evidence>
<dbReference type="EMBL" id="JANBPG010000012">
    <property type="protein sequence ID" value="KAJ1901884.1"/>
    <property type="molecule type" value="Genomic_DNA"/>
</dbReference>
<comment type="caution">
    <text evidence="1">The sequence shown here is derived from an EMBL/GenBank/DDBJ whole genome shotgun (WGS) entry which is preliminary data.</text>
</comment>
<name>A0ACC1IWD7_9FUNG</name>
<accession>A0ACC1IWD7</accession>
<proteinExistence type="predicted"/>
<organism evidence="1 2">
    <name type="scientific">Kickxella alabastrina</name>
    <dbReference type="NCBI Taxonomy" id="61397"/>
    <lineage>
        <taxon>Eukaryota</taxon>
        <taxon>Fungi</taxon>
        <taxon>Fungi incertae sedis</taxon>
        <taxon>Zoopagomycota</taxon>
        <taxon>Kickxellomycotina</taxon>
        <taxon>Kickxellomycetes</taxon>
        <taxon>Kickxellales</taxon>
        <taxon>Kickxellaceae</taxon>
        <taxon>Kickxella</taxon>
    </lineage>
</organism>
<sequence length="305" mass="32010">MISAFQTLTLLFGTTLGLSVPLLTNTAERIIGGQPSLPSAFPFAASLIIRLPGGTGFCGGTLISDTLVATAAHCVYNYSQGRPWPATTMRVGLNSNVLENQRALPVLQVYVHPAFDPREPKNDIAIVRIPSSGGVETARVFDGKLPSGTRLTAIGWGRTSAAPGSALPSALQQTAIAVGETESCAQFVPGFRGSDGPQICTENRLLPGKDTCQGDSGTGVFVEDAGKMFLAGLTSYGANLNGDPTCALDDGFAVYTHVAFYRAFIDAVVKSAAAARRRRRVARERARSTVTVLVPIMPVVAANVL</sequence>
<gene>
    <name evidence="1" type="ORF">LPJ66_000441</name>
</gene>
<protein>
    <submittedName>
        <fullName evidence="1">Uncharacterized protein</fullName>
    </submittedName>
</protein>
<evidence type="ECO:0000313" key="2">
    <source>
        <dbReference type="Proteomes" id="UP001150581"/>
    </source>
</evidence>
<reference evidence="1" key="1">
    <citation type="submission" date="2022-07" db="EMBL/GenBank/DDBJ databases">
        <title>Phylogenomic reconstructions and comparative analyses of Kickxellomycotina fungi.</title>
        <authorList>
            <person name="Reynolds N.K."/>
            <person name="Stajich J.E."/>
            <person name="Barry K."/>
            <person name="Grigoriev I.V."/>
            <person name="Crous P."/>
            <person name="Smith M.E."/>
        </authorList>
    </citation>
    <scope>NUCLEOTIDE SEQUENCE</scope>
    <source>
        <strain evidence="1">Benny 63K</strain>
    </source>
</reference>